<dbReference type="EMBL" id="GBZX01000749">
    <property type="protein sequence ID" value="JAG91991.1"/>
    <property type="molecule type" value="mRNA"/>
</dbReference>
<evidence type="ECO:0000256" key="1">
    <source>
        <dbReference type="SAM" id="SignalP"/>
    </source>
</evidence>
<keyword evidence="1" id="KW-0732">Signal</keyword>
<organism evidence="2">
    <name type="scientific">Amblyomma americanum</name>
    <name type="common">Lone star tick</name>
    <dbReference type="NCBI Taxonomy" id="6943"/>
    <lineage>
        <taxon>Eukaryota</taxon>
        <taxon>Metazoa</taxon>
        <taxon>Ecdysozoa</taxon>
        <taxon>Arthropoda</taxon>
        <taxon>Chelicerata</taxon>
        <taxon>Arachnida</taxon>
        <taxon>Acari</taxon>
        <taxon>Parasitiformes</taxon>
        <taxon>Ixodida</taxon>
        <taxon>Ixodoidea</taxon>
        <taxon>Ixodidae</taxon>
        <taxon>Amblyomminae</taxon>
        <taxon>Amblyomma</taxon>
    </lineage>
</organism>
<dbReference type="AlphaFoldDB" id="A0A0C9RWN0"/>
<reference evidence="2" key="1">
    <citation type="journal article" date="2015" name="PLoS ONE">
        <title>An Insight into the Sialome of the Lone Star Tick, Amblyomma americanum, with a Glimpse on Its Time Dependent Gene Expression.</title>
        <authorList>
            <person name="Karim S."/>
            <person name="Ribeiro J.M."/>
        </authorList>
    </citation>
    <scope>NUCLEOTIDE SEQUENCE</scope>
    <source>
        <tissue evidence="2">Salivary gland</tissue>
    </source>
</reference>
<accession>A0A0C9RWN0</accession>
<feature type="chain" id="PRO_5002219347" evidence="1">
    <location>
        <begin position="23"/>
        <end position="123"/>
    </location>
</feature>
<evidence type="ECO:0000313" key="2">
    <source>
        <dbReference type="EMBL" id="JAG91991.1"/>
    </source>
</evidence>
<name>A0A0C9RWN0_AMBAM</name>
<sequence>MRNLTSLTLLAFIAGTLVLVAAVQKSKKPNISITDEDFDAEDHECPHNTPQQCSYRNRTSCYCKPPPSDYIRGKRYIYHPKYNKCFKRYDVGQGCNSFEEKNGLLDKLCAEQKASKEKRIEEK</sequence>
<feature type="signal peptide" evidence="1">
    <location>
        <begin position="1"/>
        <end position="22"/>
    </location>
</feature>
<protein>
    <submittedName>
        <fullName evidence="2">Putative secreted protein</fullName>
    </submittedName>
</protein>
<proteinExistence type="evidence at transcript level"/>